<evidence type="ECO:0000256" key="3">
    <source>
        <dbReference type="ARBA" id="ARBA00006753"/>
    </source>
</evidence>
<comment type="similarity">
    <text evidence="3 14">Belongs to the homoserine dehydrogenase family.</text>
</comment>
<dbReference type="InterPro" id="IPR045865">
    <property type="entry name" value="ACT-like_dom_sf"/>
</dbReference>
<dbReference type="Gene3D" id="3.30.360.10">
    <property type="entry name" value="Dihydrodipicolinate Reductase, domain 2"/>
    <property type="match status" value="1"/>
</dbReference>
<organism evidence="16 17">
    <name type="scientific">Dissulfuribacter thermophilus</name>
    <dbReference type="NCBI Taxonomy" id="1156395"/>
    <lineage>
        <taxon>Bacteria</taxon>
        <taxon>Pseudomonadati</taxon>
        <taxon>Thermodesulfobacteriota</taxon>
        <taxon>Dissulfuribacteria</taxon>
        <taxon>Dissulfuribacterales</taxon>
        <taxon>Dissulfuribacteraceae</taxon>
        <taxon>Dissulfuribacter</taxon>
    </lineage>
</organism>
<dbReference type="EMBL" id="MAGO01000001">
    <property type="protein sequence ID" value="OCC16334.1"/>
    <property type="molecule type" value="Genomic_DNA"/>
</dbReference>
<dbReference type="FunFam" id="3.30.360.10:FF:000005">
    <property type="entry name" value="Homoserine dehydrogenase"/>
    <property type="match status" value="1"/>
</dbReference>
<dbReference type="GO" id="GO:0050661">
    <property type="term" value="F:NADP binding"/>
    <property type="evidence" value="ECO:0007669"/>
    <property type="project" value="InterPro"/>
</dbReference>
<evidence type="ECO:0000313" key="17">
    <source>
        <dbReference type="Proteomes" id="UP000093080"/>
    </source>
</evidence>
<dbReference type="Pfam" id="PF01842">
    <property type="entry name" value="ACT"/>
    <property type="match status" value="1"/>
</dbReference>
<evidence type="ECO:0000256" key="10">
    <source>
        <dbReference type="ARBA" id="ARBA00023167"/>
    </source>
</evidence>
<feature type="domain" description="ACT" evidence="15">
    <location>
        <begin position="349"/>
        <end position="426"/>
    </location>
</feature>
<dbReference type="GO" id="GO:0004412">
    <property type="term" value="F:homoserine dehydrogenase activity"/>
    <property type="evidence" value="ECO:0007669"/>
    <property type="project" value="UniProtKB-EC"/>
</dbReference>
<dbReference type="InterPro" id="IPR019811">
    <property type="entry name" value="HDH_CS"/>
</dbReference>
<keyword evidence="6 13" id="KW-0028">Amino-acid biosynthesis</keyword>
<comment type="catalytic activity">
    <reaction evidence="13">
        <text>L-homoserine + NADP(+) = L-aspartate 4-semialdehyde + NADPH + H(+)</text>
        <dbReference type="Rhea" id="RHEA:15761"/>
        <dbReference type="ChEBI" id="CHEBI:15378"/>
        <dbReference type="ChEBI" id="CHEBI:57476"/>
        <dbReference type="ChEBI" id="CHEBI:57783"/>
        <dbReference type="ChEBI" id="CHEBI:58349"/>
        <dbReference type="ChEBI" id="CHEBI:537519"/>
        <dbReference type="EC" id="1.1.1.3"/>
    </reaction>
</comment>
<protein>
    <recommendedName>
        <fullName evidence="5 13">Homoserine dehydrogenase</fullName>
        <ecNumber evidence="4 13">1.1.1.3</ecNumber>
    </recommendedName>
</protein>
<evidence type="ECO:0000313" key="16">
    <source>
        <dbReference type="EMBL" id="OCC16334.1"/>
    </source>
</evidence>
<evidence type="ECO:0000256" key="12">
    <source>
        <dbReference type="PIRSR" id="PIRSR000098-2"/>
    </source>
</evidence>
<dbReference type="NCBIfam" id="NF004976">
    <property type="entry name" value="PRK06349.1"/>
    <property type="match status" value="1"/>
</dbReference>
<evidence type="ECO:0000256" key="4">
    <source>
        <dbReference type="ARBA" id="ARBA00013213"/>
    </source>
</evidence>
<dbReference type="PATRIC" id="fig|1156395.6.peg.147"/>
<dbReference type="UniPathway" id="UPA00050">
    <property type="reaction ID" value="UER00063"/>
</dbReference>
<dbReference type="GO" id="GO:0009086">
    <property type="term" value="P:methionine biosynthetic process"/>
    <property type="evidence" value="ECO:0007669"/>
    <property type="project" value="UniProtKB-KW"/>
</dbReference>
<evidence type="ECO:0000256" key="2">
    <source>
        <dbReference type="ARBA" id="ARBA00005062"/>
    </source>
</evidence>
<dbReference type="Gene3D" id="3.30.70.260">
    <property type="match status" value="1"/>
</dbReference>
<dbReference type="AlphaFoldDB" id="A0A1B9F8Z8"/>
<keyword evidence="17" id="KW-1185">Reference proteome</keyword>
<feature type="active site" description="Proton donor" evidence="11">
    <location>
        <position position="202"/>
    </location>
</feature>
<evidence type="ECO:0000256" key="13">
    <source>
        <dbReference type="RuleBase" id="RU000579"/>
    </source>
</evidence>
<dbReference type="PROSITE" id="PS01042">
    <property type="entry name" value="HOMOSER_DHGENASE"/>
    <property type="match status" value="1"/>
</dbReference>
<dbReference type="PANTHER" id="PTHR43331">
    <property type="entry name" value="HOMOSERINE DEHYDROGENASE"/>
    <property type="match status" value="1"/>
</dbReference>
<proteinExistence type="inferred from homology"/>
<dbReference type="PANTHER" id="PTHR43331:SF1">
    <property type="entry name" value="HOMOSERINE DEHYDROGENASE"/>
    <property type="match status" value="1"/>
</dbReference>
<keyword evidence="7 13" id="KW-0791">Threonine biosynthesis</keyword>
<keyword evidence="10 13" id="KW-0486">Methionine biosynthesis</keyword>
<accession>A0A1B9F8Z8</accession>
<name>A0A1B9F8Z8_9BACT</name>
<dbReference type="EC" id="1.1.1.3" evidence="4 13"/>
<reference evidence="16 17" key="1">
    <citation type="submission" date="2016-06" db="EMBL/GenBank/DDBJ databases">
        <title>Respiratory ammonification of nitrate coupled to the oxidation of elemental sulfur in deep-sea autotrophic thermophilic bacteria.</title>
        <authorList>
            <person name="Slobodkina G.B."/>
            <person name="Mardanov A.V."/>
            <person name="Ravin N.V."/>
            <person name="Frolova A.A."/>
            <person name="Viryasiv M.B."/>
            <person name="Chernyh N.A."/>
            <person name="Bonch-Osmolovskaya E.A."/>
            <person name="Slobodkin A.I."/>
        </authorList>
    </citation>
    <scope>NUCLEOTIDE SEQUENCE [LARGE SCALE GENOMIC DNA]</scope>
    <source>
        <strain evidence="16 17">S69</strain>
    </source>
</reference>
<keyword evidence="8 12" id="KW-0521">NADP</keyword>
<evidence type="ECO:0000256" key="5">
    <source>
        <dbReference type="ARBA" id="ARBA00013376"/>
    </source>
</evidence>
<dbReference type="PIRSF" id="PIRSF000098">
    <property type="entry name" value="Homoser_dehydrog"/>
    <property type="match status" value="1"/>
</dbReference>
<evidence type="ECO:0000256" key="8">
    <source>
        <dbReference type="ARBA" id="ARBA00022857"/>
    </source>
</evidence>
<evidence type="ECO:0000256" key="9">
    <source>
        <dbReference type="ARBA" id="ARBA00023002"/>
    </source>
</evidence>
<dbReference type="STRING" id="1156395.DBT_0151"/>
<feature type="binding site" evidence="12">
    <location>
        <position position="187"/>
    </location>
    <ligand>
        <name>L-homoserine</name>
        <dbReference type="ChEBI" id="CHEBI:57476"/>
    </ligand>
</feature>
<evidence type="ECO:0000256" key="1">
    <source>
        <dbReference type="ARBA" id="ARBA00005056"/>
    </source>
</evidence>
<comment type="pathway">
    <text evidence="2 13">Amino-acid biosynthesis; L-methionine biosynthesis via de novo pathway; L-homoserine from L-aspartate: step 3/3.</text>
</comment>
<feature type="binding site" evidence="12">
    <location>
        <position position="102"/>
    </location>
    <ligand>
        <name>NADPH</name>
        <dbReference type="ChEBI" id="CHEBI:57783"/>
    </ligand>
</feature>
<dbReference type="InterPro" id="IPR002912">
    <property type="entry name" value="ACT_dom"/>
</dbReference>
<dbReference type="InterPro" id="IPR036291">
    <property type="entry name" value="NAD(P)-bd_dom_sf"/>
</dbReference>
<evidence type="ECO:0000256" key="7">
    <source>
        <dbReference type="ARBA" id="ARBA00022697"/>
    </source>
</evidence>
<dbReference type="GO" id="GO:0009088">
    <property type="term" value="P:threonine biosynthetic process"/>
    <property type="evidence" value="ECO:0007669"/>
    <property type="project" value="UniProtKB-UniPathway"/>
</dbReference>
<dbReference type="Proteomes" id="UP000093080">
    <property type="component" value="Unassembled WGS sequence"/>
</dbReference>
<dbReference type="Gene3D" id="3.40.50.720">
    <property type="entry name" value="NAD(P)-binding Rossmann-like Domain"/>
    <property type="match status" value="1"/>
</dbReference>
<dbReference type="InterPro" id="IPR001342">
    <property type="entry name" value="HDH_cat"/>
</dbReference>
<comment type="pathway">
    <text evidence="1 13">Amino-acid biosynthesis; L-threonine biosynthesis; L-threonine from L-aspartate: step 3/5.</text>
</comment>
<dbReference type="UniPathway" id="UPA00051">
    <property type="reaction ID" value="UER00465"/>
</dbReference>
<dbReference type="PROSITE" id="PS51671">
    <property type="entry name" value="ACT"/>
    <property type="match status" value="1"/>
</dbReference>
<evidence type="ECO:0000259" key="15">
    <source>
        <dbReference type="PROSITE" id="PS51671"/>
    </source>
</evidence>
<dbReference type="Pfam" id="PF03447">
    <property type="entry name" value="NAD_binding_3"/>
    <property type="match status" value="1"/>
</dbReference>
<dbReference type="SUPFAM" id="SSF55021">
    <property type="entry name" value="ACT-like"/>
    <property type="match status" value="1"/>
</dbReference>
<dbReference type="SUPFAM" id="SSF55347">
    <property type="entry name" value="Glyceraldehyde-3-phosphate dehydrogenase-like, C-terminal domain"/>
    <property type="match status" value="1"/>
</dbReference>
<evidence type="ECO:0000256" key="6">
    <source>
        <dbReference type="ARBA" id="ARBA00022605"/>
    </source>
</evidence>
<dbReference type="SUPFAM" id="SSF51735">
    <property type="entry name" value="NAD(P)-binding Rossmann-fold domains"/>
    <property type="match status" value="1"/>
</dbReference>
<evidence type="ECO:0000256" key="11">
    <source>
        <dbReference type="PIRSR" id="PIRSR000098-1"/>
    </source>
</evidence>
<dbReference type="CDD" id="cd04881">
    <property type="entry name" value="ACT_HSDH-Hom"/>
    <property type="match status" value="1"/>
</dbReference>
<keyword evidence="9 13" id="KW-0560">Oxidoreductase</keyword>
<feature type="binding site" evidence="12">
    <location>
        <begin position="6"/>
        <end position="13"/>
    </location>
    <ligand>
        <name>NADP(+)</name>
        <dbReference type="ChEBI" id="CHEBI:58349"/>
    </ligand>
</feature>
<dbReference type="FunFam" id="3.30.70.260:FF:000030">
    <property type="entry name" value="Homoserine dehydrogenase"/>
    <property type="match status" value="1"/>
</dbReference>
<comment type="caution">
    <text evidence="16">The sequence shown here is derived from an EMBL/GenBank/DDBJ whole genome shotgun (WGS) entry which is preliminary data.</text>
</comment>
<evidence type="ECO:0000256" key="14">
    <source>
        <dbReference type="RuleBase" id="RU004171"/>
    </source>
</evidence>
<dbReference type="InterPro" id="IPR005106">
    <property type="entry name" value="Asp/hSer_DH_NAD-bd"/>
</dbReference>
<dbReference type="Pfam" id="PF00742">
    <property type="entry name" value="Homoserine_dh"/>
    <property type="match status" value="1"/>
</dbReference>
<gene>
    <name evidence="16" type="ORF">DBT_0151</name>
</gene>
<sequence>MNCAILGYGTVGTGVYKLLTDKEKDIFQKSGSNIRVKWVYDRSFRRIKDYPLPSEVCTKDPDVIFNDPDVHCVIELIGGIEPARTFIFNAIRKGKHVVTANKAVLSASGPEIWKEAESNGVLLGYEASVGGGVPVIKTVKESLVGNRISTIVGIMNGTANYILSRMTKERKDYHEILKDAQRLGYAEADPTFDVEGYDTAHKLAILSMLTFGQKFTQDDIYTEGITRIAPLDIDFAKELGYRVKLLAIGRLNDDGVMLRVHPTMIPDTHLLAQVDGAFNAFYFVGDEIGKMLLYGMGAGQGPTASAVVSDLVDIARLKGHCSMKPLQTKVLSKASLKKVPVASLNSRYYFRFSAVDRPGVLAKISGILGEYGISIQSVVQKGRKEKGAVPIVMLTHEACEENVCQALKKIDSLDVTMEKTVLIRIEDLSALE</sequence>
<dbReference type="InterPro" id="IPR016204">
    <property type="entry name" value="HDH"/>
</dbReference>